<dbReference type="PANTHER" id="PTHR43877:SF2">
    <property type="entry name" value="AMINOALKYLPHOSPHONATE N-ACETYLTRANSFERASE-RELATED"/>
    <property type="match status" value="1"/>
</dbReference>
<dbReference type="PANTHER" id="PTHR43877">
    <property type="entry name" value="AMINOALKYLPHOSPHONATE N-ACETYLTRANSFERASE-RELATED-RELATED"/>
    <property type="match status" value="1"/>
</dbReference>
<dbReference type="GO" id="GO:0016747">
    <property type="term" value="F:acyltransferase activity, transferring groups other than amino-acyl groups"/>
    <property type="evidence" value="ECO:0007669"/>
    <property type="project" value="InterPro"/>
</dbReference>
<proteinExistence type="predicted"/>
<dbReference type="SUPFAM" id="SSF55729">
    <property type="entry name" value="Acyl-CoA N-acyltransferases (Nat)"/>
    <property type="match status" value="1"/>
</dbReference>
<dbReference type="OrthoDB" id="9805924at2"/>
<gene>
    <name evidence="4" type="ORF">CJD38_00010</name>
</gene>
<accession>A0A2T5MIZ9</accession>
<dbReference type="CDD" id="cd04301">
    <property type="entry name" value="NAT_SF"/>
    <property type="match status" value="1"/>
</dbReference>
<evidence type="ECO:0000259" key="3">
    <source>
        <dbReference type="PROSITE" id="PS51186"/>
    </source>
</evidence>
<dbReference type="InterPro" id="IPR050832">
    <property type="entry name" value="Bact_Acetyltransf"/>
</dbReference>
<reference evidence="4 5" key="1">
    <citation type="submission" date="2018-04" db="EMBL/GenBank/DDBJ databases">
        <title>Novel species isolated from glacier.</title>
        <authorList>
            <person name="Liu Q."/>
            <person name="Xin Y.-H."/>
        </authorList>
    </citation>
    <scope>NUCLEOTIDE SEQUENCE [LARGE SCALE GENOMIC DNA]</scope>
    <source>
        <strain evidence="4 5">GT1R17</strain>
    </source>
</reference>
<keyword evidence="2" id="KW-0012">Acyltransferase</keyword>
<dbReference type="RefSeq" id="WP_107938261.1">
    <property type="nucleotide sequence ID" value="NZ_QANS01000001.1"/>
</dbReference>
<organism evidence="4 5">
    <name type="scientific">Stenotrophobium rhamnosiphilum</name>
    <dbReference type="NCBI Taxonomy" id="2029166"/>
    <lineage>
        <taxon>Bacteria</taxon>
        <taxon>Pseudomonadati</taxon>
        <taxon>Pseudomonadota</taxon>
        <taxon>Gammaproteobacteria</taxon>
        <taxon>Nevskiales</taxon>
        <taxon>Nevskiaceae</taxon>
        <taxon>Stenotrophobium</taxon>
    </lineage>
</organism>
<dbReference type="AlphaFoldDB" id="A0A2T5MIZ9"/>
<evidence type="ECO:0000313" key="5">
    <source>
        <dbReference type="Proteomes" id="UP000244248"/>
    </source>
</evidence>
<keyword evidence="1 4" id="KW-0808">Transferase</keyword>
<keyword evidence="5" id="KW-1185">Reference proteome</keyword>
<comment type="caution">
    <text evidence="4">The sequence shown here is derived from an EMBL/GenBank/DDBJ whole genome shotgun (WGS) entry which is preliminary data.</text>
</comment>
<dbReference type="PROSITE" id="PS51186">
    <property type="entry name" value="GNAT"/>
    <property type="match status" value="1"/>
</dbReference>
<dbReference type="EMBL" id="QANS01000001">
    <property type="protein sequence ID" value="PTU32552.1"/>
    <property type="molecule type" value="Genomic_DNA"/>
</dbReference>
<dbReference type="InterPro" id="IPR000182">
    <property type="entry name" value="GNAT_dom"/>
</dbReference>
<evidence type="ECO:0000256" key="1">
    <source>
        <dbReference type="ARBA" id="ARBA00022679"/>
    </source>
</evidence>
<protein>
    <submittedName>
        <fullName evidence="4">GNAT family N-acetyltransferase</fullName>
    </submittedName>
</protein>
<dbReference type="Pfam" id="PF00583">
    <property type="entry name" value="Acetyltransf_1"/>
    <property type="match status" value="1"/>
</dbReference>
<dbReference type="Proteomes" id="UP000244248">
    <property type="component" value="Unassembled WGS sequence"/>
</dbReference>
<name>A0A2T5MIZ9_9GAMM</name>
<evidence type="ECO:0000256" key="2">
    <source>
        <dbReference type="ARBA" id="ARBA00023315"/>
    </source>
</evidence>
<feature type="domain" description="N-acetyltransferase" evidence="3">
    <location>
        <begin position="3"/>
        <end position="117"/>
    </location>
</feature>
<dbReference type="InterPro" id="IPR016181">
    <property type="entry name" value="Acyl_CoA_acyltransferase"/>
</dbReference>
<evidence type="ECO:0000313" key="4">
    <source>
        <dbReference type="EMBL" id="PTU32552.1"/>
    </source>
</evidence>
<dbReference type="Gene3D" id="3.40.630.30">
    <property type="match status" value="1"/>
</dbReference>
<sequence>MSIKISPLHANDREAWETLARAYKAFYQTETAHAEYDQAWQRLLAHEGVFGLAARLDDKIVGISHHLFHASAWANTVCYLQDMYTAPEVRGRGVGRALISAVADHARKFGAVRYYWH</sequence>